<evidence type="ECO:0000256" key="11">
    <source>
        <dbReference type="RuleBase" id="RU000610"/>
    </source>
</evidence>
<evidence type="ECO:0000256" key="9">
    <source>
        <dbReference type="HAMAP-Rule" id="MF_00455"/>
    </source>
</evidence>
<feature type="active site" evidence="9">
    <location>
        <position position="102"/>
    </location>
</feature>
<keyword evidence="13" id="KW-1185">Reference proteome</keyword>
<evidence type="ECO:0000256" key="1">
    <source>
        <dbReference type="ARBA" id="ARBA00005765"/>
    </source>
</evidence>
<gene>
    <name evidence="9" type="primary">xylA</name>
    <name evidence="12" type="ORF">GRAN_2965</name>
</gene>
<evidence type="ECO:0000256" key="10">
    <source>
        <dbReference type="RuleBase" id="RU000609"/>
    </source>
</evidence>
<organism evidence="12 13">
    <name type="scientific">Granulicella sibirica</name>
    <dbReference type="NCBI Taxonomy" id="2479048"/>
    <lineage>
        <taxon>Bacteria</taxon>
        <taxon>Pseudomonadati</taxon>
        <taxon>Acidobacteriota</taxon>
        <taxon>Terriglobia</taxon>
        <taxon>Terriglobales</taxon>
        <taxon>Acidobacteriaceae</taxon>
        <taxon>Granulicella</taxon>
    </lineage>
</organism>
<proteinExistence type="inferred from homology"/>
<dbReference type="HAMAP" id="MF_00455">
    <property type="entry name" value="Xylose_isom_A"/>
    <property type="match status" value="1"/>
</dbReference>
<dbReference type="AlphaFoldDB" id="A0A4Q0T293"/>
<dbReference type="GO" id="GO:0042732">
    <property type="term" value="P:D-xylose metabolic process"/>
    <property type="evidence" value="ECO:0007669"/>
    <property type="project" value="UniProtKB-UniRule"/>
</dbReference>
<feature type="active site" evidence="9">
    <location>
        <position position="105"/>
    </location>
</feature>
<dbReference type="EMBL" id="RDSM01000002">
    <property type="protein sequence ID" value="RXH56108.1"/>
    <property type="molecule type" value="Genomic_DNA"/>
</dbReference>
<feature type="binding site" evidence="9">
    <location>
        <position position="233"/>
    </location>
    <ligand>
        <name>Mg(2+)</name>
        <dbReference type="ChEBI" id="CHEBI:18420"/>
        <label>1</label>
    </ligand>
</feature>
<evidence type="ECO:0000256" key="8">
    <source>
        <dbReference type="ARBA" id="ARBA00033659"/>
    </source>
</evidence>
<dbReference type="NCBIfam" id="TIGR02630">
    <property type="entry name" value="xylose_isom_A"/>
    <property type="match status" value="1"/>
</dbReference>
<dbReference type="PANTHER" id="PTHR48408">
    <property type="match status" value="1"/>
</dbReference>
<dbReference type="NCBIfam" id="NF003998">
    <property type="entry name" value="PRK05474.1"/>
    <property type="match status" value="1"/>
</dbReference>
<comment type="cofactor">
    <cofactor evidence="9">
        <name>Mg(2+)</name>
        <dbReference type="ChEBI" id="CHEBI:18420"/>
    </cofactor>
    <text evidence="9">Binds 2 magnesium ions per subunit.</text>
</comment>
<dbReference type="InterPro" id="IPR036237">
    <property type="entry name" value="Xyl_isomerase-like_sf"/>
</dbReference>
<dbReference type="OrthoDB" id="9763981at2"/>
<keyword evidence="9" id="KW-0963">Cytoplasm</keyword>
<evidence type="ECO:0000313" key="12">
    <source>
        <dbReference type="EMBL" id="RXH56108.1"/>
    </source>
</evidence>
<evidence type="ECO:0000256" key="6">
    <source>
        <dbReference type="ARBA" id="ARBA00023235"/>
    </source>
</evidence>
<feature type="binding site" evidence="9">
    <location>
        <position position="297"/>
    </location>
    <ligand>
        <name>Mg(2+)</name>
        <dbReference type="ChEBI" id="CHEBI:18420"/>
        <label>1</label>
    </ligand>
</feature>
<protein>
    <recommendedName>
        <fullName evidence="3 9">Xylose isomerase</fullName>
        <ecNumber evidence="3 9">5.3.1.5</ecNumber>
    </recommendedName>
</protein>
<keyword evidence="7 9" id="KW-0119">Carbohydrate metabolism</keyword>
<name>A0A4Q0T293_9BACT</name>
<evidence type="ECO:0000256" key="7">
    <source>
        <dbReference type="ARBA" id="ARBA00023277"/>
    </source>
</evidence>
<evidence type="ECO:0000313" key="13">
    <source>
        <dbReference type="Proteomes" id="UP000289437"/>
    </source>
</evidence>
<dbReference type="InterPro" id="IPR001998">
    <property type="entry name" value="Xylose_isomerase"/>
</dbReference>
<comment type="similarity">
    <text evidence="1 9 10">Belongs to the xylose isomerase family.</text>
</comment>
<comment type="caution">
    <text evidence="12">The sequence shown here is derived from an EMBL/GenBank/DDBJ whole genome shotgun (WGS) entry which is preliminary data.</text>
</comment>
<feature type="binding site" evidence="9">
    <location>
        <position position="269"/>
    </location>
    <ligand>
        <name>Mg(2+)</name>
        <dbReference type="ChEBI" id="CHEBI:18420"/>
        <label>2</label>
    </ligand>
</feature>
<evidence type="ECO:0000256" key="5">
    <source>
        <dbReference type="ARBA" id="ARBA00022723"/>
    </source>
</evidence>
<dbReference type="GO" id="GO:0009045">
    <property type="term" value="F:xylose isomerase activity"/>
    <property type="evidence" value="ECO:0007669"/>
    <property type="project" value="UniProtKB-UniRule"/>
</dbReference>
<reference evidence="13" key="2">
    <citation type="submission" date="2019-02" db="EMBL/GenBank/DDBJ databases">
        <title>Granulicella sibirica sp. nov., a psychrotolerant acidobacterium isolated from an organic soil layer in forested tundra, West Siberia.</title>
        <authorList>
            <person name="Oshkin I.Y."/>
            <person name="Kulichevskaya I.S."/>
            <person name="Rijpstra W.I.C."/>
            <person name="Sinninghe Damste J.S."/>
            <person name="Rakitin A.L."/>
            <person name="Ravin N.V."/>
            <person name="Dedysh S.N."/>
        </authorList>
    </citation>
    <scope>NUCLEOTIDE SEQUENCE [LARGE SCALE GENOMIC DNA]</scope>
    <source>
        <strain evidence="13">AF10</strain>
    </source>
</reference>
<feature type="binding site" evidence="9">
    <location>
        <position position="272"/>
    </location>
    <ligand>
        <name>Mg(2+)</name>
        <dbReference type="ChEBI" id="CHEBI:18420"/>
        <label>2</label>
    </ligand>
</feature>
<keyword evidence="4 9" id="KW-0859">Xylose metabolism</keyword>
<dbReference type="PANTHER" id="PTHR48408:SF1">
    <property type="entry name" value="XYLOSE ISOMERASE"/>
    <property type="match status" value="1"/>
</dbReference>
<dbReference type="EC" id="5.3.1.5" evidence="3 9"/>
<feature type="binding site" evidence="9">
    <location>
        <position position="269"/>
    </location>
    <ligand>
        <name>Mg(2+)</name>
        <dbReference type="ChEBI" id="CHEBI:18420"/>
        <label>1</label>
    </ligand>
</feature>
<dbReference type="Gene3D" id="3.20.20.150">
    <property type="entry name" value="Divalent-metal-dependent TIM barrel enzymes"/>
    <property type="match status" value="1"/>
</dbReference>
<evidence type="ECO:0000256" key="2">
    <source>
        <dbReference type="ARBA" id="ARBA00011881"/>
    </source>
</evidence>
<keyword evidence="6 9" id="KW-0413">Isomerase</keyword>
<feature type="binding site" evidence="9">
    <location>
        <position position="310"/>
    </location>
    <ligand>
        <name>Mg(2+)</name>
        <dbReference type="ChEBI" id="CHEBI:18420"/>
        <label>2</label>
    </ligand>
</feature>
<comment type="subunit">
    <text evidence="2 9 11">Homotetramer.</text>
</comment>
<dbReference type="RefSeq" id="WP_128913632.1">
    <property type="nucleotide sequence ID" value="NZ_RDSM01000002.1"/>
</dbReference>
<dbReference type="PROSITE" id="PS51415">
    <property type="entry name" value="XYLOSE_ISOMERASE"/>
    <property type="match status" value="1"/>
</dbReference>
<dbReference type="Proteomes" id="UP000289437">
    <property type="component" value="Unassembled WGS sequence"/>
</dbReference>
<keyword evidence="5 9" id="KW-0479">Metal-binding</keyword>
<feature type="binding site" evidence="9">
    <location>
        <position position="340"/>
    </location>
    <ligand>
        <name>Mg(2+)</name>
        <dbReference type="ChEBI" id="CHEBI:18420"/>
        <label>1</label>
    </ligand>
</feature>
<comment type="catalytic activity">
    <reaction evidence="8 9 10">
        <text>alpha-D-xylose = alpha-D-xylulofuranose</text>
        <dbReference type="Rhea" id="RHEA:22816"/>
        <dbReference type="ChEBI" id="CHEBI:28518"/>
        <dbReference type="ChEBI" id="CHEBI:188998"/>
        <dbReference type="EC" id="5.3.1.5"/>
    </reaction>
</comment>
<dbReference type="GO" id="GO:0005737">
    <property type="term" value="C:cytoplasm"/>
    <property type="evidence" value="ECO:0007669"/>
    <property type="project" value="UniProtKB-SubCell"/>
</dbReference>
<dbReference type="InterPro" id="IPR013452">
    <property type="entry name" value="Xylose_isom_bac"/>
</dbReference>
<sequence>MATTLFQDLDTVRYEGQDSKNELAYRWYDSDKVVLGKPLHEHLRFAVAYWHSLAMNGSDPFGAPTIHRPWMNRSDAMPAAKEKADAAFELFRVLDLPFYTFHDRDIAPEADDLRGSLKNFHEIVDYLAKKMESSKTELLWGTANLFSHPRFMAGAATNPDPDVFAYSATTVKHCMDATKLLGGDNYVLWGGREGYETLLNTDVGHEMDQAGRLLSLVVEYKHAIGFKGQILIEPKPKEPTAHQYDFDTATVFGFLKKYGLENEVKVNLEANHALLAGHTFEHEIAMAGAFGILGSLDVNRGDPLLGWDTDQFPNDLWDTTLAMYHVIQAGGLGKGGMNFDAKVRRQSFEPEDLVFAHVGAVDLCAQAFLKAADLIEGKDLSKLVDERYAGWKTPEAEAMLAGKVTLADIAKASEEKNLNPQPKSGKQERLENLVARKLY</sequence>
<accession>A0A4Q0T293</accession>
<reference evidence="12 13" key="1">
    <citation type="submission" date="2018-11" db="EMBL/GenBank/DDBJ databases">
        <authorList>
            <person name="Mardanov A.V."/>
            <person name="Ravin N.V."/>
            <person name="Dedysh S.N."/>
        </authorList>
    </citation>
    <scope>NUCLEOTIDE SEQUENCE [LARGE SCALE GENOMIC DNA]</scope>
    <source>
        <strain evidence="12 13">AF10</strain>
    </source>
</reference>
<keyword evidence="9" id="KW-0460">Magnesium</keyword>
<evidence type="ECO:0000256" key="3">
    <source>
        <dbReference type="ARBA" id="ARBA00011958"/>
    </source>
</evidence>
<feature type="binding site" evidence="9">
    <location>
        <position position="308"/>
    </location>
    <ligand>
        <name>Mg(2+)</name>
        <dbReference type="ChEBI" id="CHEBI:18420"/>
        <label>2</label>
    </ligand>
</feature>
<dbReference type="PRINTS" id="PR00688">
    <property type="entry name" value="XYLOSISMRASE"/>
</dbReference>
<evidence type="ECO:0000256" key="4">
    <source>
        <dbReference type="ARBA" id="ARBA00022629"/>
    </source>
</evidence>
<comment type="subcellular location">
    <subcellularLocation>
        <location evidence="9 11">Cytoplasm</location>
    </subcellularLocation>
</comment>
<dbReference type="GO" id="GO:0000287">
    <property type="term" value="F:magnesium ion binding"/>
    <property type="evidence" value="ECO:0007669"/>
    <property type="project" value="UniProtKB-UniRule"/>
</dbReference>
<dbReference type="SUPFAM" id="SSF51658">
    <property type="entry name" value="Xylose isomerase-like"/>
    <property type="match status" value="1"/>
</dbReference>